<evidence type="ECO:0000313" key="2">
    <source>
        <dbReference type="Proteomes" id="UP000012589"/>
    </source>
</evidence>
<sequence length="61" mass="7032">MHAGPVMHMARNARKTCDEFSLSCSRATWDTDEEGMWQGQYKGSDDWELREPEDFYGKTAA</sequence>
<protein>
    <submittedName>
        <fullName evidence="1">Uncharacterized protein</fullName>
    </submittedName>
</protein>
<dbReference type="HOGENOM" id="CLU_2915636_0_0_9"/>
<reference evidence="1 2" key="1">
    <citation type="journal article" date="2014" name="Genome Announc.">
        <title>Draft genome sequences of the altered schaedler flora, a defined bacterial community from gnotobiotic mice.</title>
        <authorList>
            <person name="Wannemuehler M.J."/>
            <person name="Overstreet A.M."/>
            <person name="Ward D.V."/>
            <person name="Phillips G.J."/>
        </authorList>
    </citation>
    <scope>NUCLEOTIDE SEQUENCE [LARGE SCALE GENOMIC DNA]</scope>
    <source>
        <strain evidence="1 2">ASF492</strain>
    </source>
</reference>
<organism evidence="1 2">
    <name type="scientific">Eubacterium plexicaudatum ASF492</name>
    <dbReference type="NCBI Taxonomy" id="1235802"/>
    <lineage>
        <taxon>Bacteria</taxon>
        <taxon>Bacillati</taxon>
        <taxon>Bacillota</taxon>
        <taxon>Clostridia</taxon>
        <taxon>Eubacteriales</taxon>
        <taxon>Eubacteriaceae</taxon>
        <taxon>Eubacterium</taxon>
    </lineage>
</organism>
<gene>
    <name evidence="1" type="ORF">C823_03029</name>
</gene>
<dbReference type="AlphaFoldDB" id="N2AEW2"/>
<evidence type="ECO:0000313" key="1">
    <source>
        <dbReference type="EMBL" id="EMZ24725.1"/>
    </source>
</evidence>
<accession>N2AEW2</accession>
<name>N2AEW2_9FIRM</name>
<dbReference type="EMBL" id="AQFT01000092">
    <property type="protein sequence ID" value="EMZ24725.1"/>
    <property type="molecule type" value="Genomic_DNA"/>
</dbReference>
<dbReference type="Proteomes" id="UP000012589">
    <property type="component" value="Unassembled WGS sequence"/>
</dbReference>
<keyword evidence="2" id="KW-1185">Reference proteome</keyword>
<dbReference type="PATRIC" id="fig|1235802.3.peg.3204"/>
<proteinExistence type="predicted"/>
<comment type="caution">
    <text evidence="1">The sequence shown here is derived from an EMBL/GenBank/DDBJ whole genome shotgun (WGS) entry which is preliminary data.</text>
</comment>